<feature type="transmembrane region" description="Helical" evidence="1">
    <location>
        <begin position="230"/>
        <end position="250"/>
    </location>
</feature>
<dbReference type="RefSeq" id="WP_075360732.1">
    <property type="nucleotide sequence ID" value="NZ_MPDM01000001.1"/>
</dbReference>
<evidence type="ECO:0008006" key="4">
    <source>
        <dbReference type="Google" id="ProtNLM"/>
    </source>
</evidence>
<sequence>MLNRRIVLGVIRSNLKIVAAFFVGLLVLSSLSLLGTMVSATYLRTVENDVRSTYGGFRYLVGSTTYAGQERLSDEAKEPDFIKFIKGNCTLSDTNKITKVDLIKVGGNLQYSQLLAGRFQNSPNEVVLSRQLADLHNLELGSQITCDKLNATVVGISVLPARTSELFIVTKISSDEPSETSGYWYTNTNPENDPRLKDLESNNFGVISVEGNIQFAQESVKDSLIRVWDAIAYILIVAVGVLLFTAFSVFSNVTYKLRIALEAAGMAKRKTYFLTITPLLALSFTAVLLGSLCTHLLGFWLAQPLGSYFDHYWLQIEWTGIKQGYLGIFISCLAAVAVGLFWARIRTKFAFKTDNLSSSGKSIKGLSIFTLLMIGFGVASAPFAYTHPLWNYTSVIALAMGLGLTGFILAWLPYGKPLRIAGYRSGTPAISFTPIIAVVCAIATTAGTHLWMQNKALSGGNLNAGGYVAISSLTQTDVDYLQAKFPEMITNAIVFAVPEKPHAQIRIGSEQSAQCNEATSSDNPACKSFTGLFGFVVSDNGKDLIGKISPELAEAQAGNTYSLFQFDSTPSRFDESFPITLGKVTLEKDVDQRLGNAQLPDWIADPSLAVFREKNIRIGLERALYIPDFNRYPVTDRQNFFSTVSSRTLGFINQPGEIDGSTLRLLSYGIFGFESGLALLMAAIGLATTKRYRKEFFATMIDYGANQYFIFRLQLSHLFPYLFAIISGSVIGRMLVVPVFVGRALPEKVEPGLIWLTPVFVAIIILIVIYLVRYPKLQLKGN</sequence>
<name>A0A1Q5PSI2_9ACTO</name>
<keyword evidence="1" id="KW-1133">Transmembrane helix</keyword>
<gene>
    <name evidence="2" type="ORF">BM477_00520</name>
</gene>
<evidence type="ECO:0000313" key="3">
    <source>
        <dbReference type="Proteomes" id="UP000186465"/>
    </source>
</evidence>
<dbReference type="EMBL" id="MPDM01000001">
    <property type="protein sequence ID" value="OKL50493.1"/>
    <property type="molecule type" value="Genomic_DNA"/>
</dbReference>
<feature type="transmembrane region" description="Helical" evidence="1">
    <location>
        <begin position="271"/>
        <end position="303"/>
    </location>
</feature>
<dbReference type="AlphaFoldDB" id="A0A1Q5PSI2"/>
<feature type="transmembrane region" description="Helical" evidence="1">
    <location>
        <begin position="432"/>
        <end position="452"/>
    </location>
</feature>
<protein>
    <recommendedName>
        <fullName evidence="4">ABC3 transporter permease protein domain-containing protein</fullName>
    </recommendedName>
</protein>
<feature type="transmembrane region" description="Helical" evidence="1">
    <location>
        <begin position="753"/>
        <end position="772"/>
    </location>
</feature>
<dbReference type="Proteomes" id="UP000186465">
    <property type="component" value="Unassembled WGS sequence"/>
</dbReference>
<feature type="transmembrane region" description="Helical" evidence="1">
    <location>
        <begin position="366"/>
        <end position="385"/>
    </location>
</feature>
<comment type="caution">
    <text evidence="2">The sequence shown here is derived from an EMBL/GenBank/DDBJ whole genome shotgun (WGS) entry which is preliminary data.</text>
</comment>
<keyword evidence="3" id="KW-1185">Reference proteome</keyword>
<feature type="transmembrane region" description="Helical" evidence="1">
    <location>
        <begin position="665"/>
        <end position="687"/>
    </location>
</feature>
<keyword evidence="1" id="KW-0812">Transmembrane</keyword>
<evidence type="ECO:0000313" key="2">
    <source>
        <dbReference type="EMBL" id="OKL50493.1"/>
    </source>
</evidence>
<reference evidence="3" key="1">
    <citation type="submission" date="2016-11" db="EMBL/GenBank/DDBJ databases">
        <title>Actinomyces gypaetusis sp. nov. isolated from Gypaetus barbatus in Qinghai Tibet Plateau China.</title>
        <authorList>
            <person name="Meng X."/>
        </authorList>
    </citation>
    <scope>NUCLEOTIDE SEQUENCE [LARGE SCALE GENOMIC DNA]</scope>
    <source>
        <strain evidence="3">DSM 15383</strain>
    </source>
</reference>
<proteinExistence type="predicted"/>
<evidence type="ECO:0000256" key="1">
    <source>
        <dbReference type="SAM" id="Phobius"/>
    </source>
</evidence>
<feature type="transmembrane region" description="Helical" evidence="1">
    <location>
        <begin position="391"/>
        <end position="412"/>
    </location>
</feature>
<organism evidence="2 3">
    <name type="scientific">Boudabousia marimammalium</name>
    <dbReference type="NCBI Taxonomy" id="156892"/>
    <lineage>
        <taxon>Bacteria</taxon>
        <taxon>Bacillati</taxon>
        <taxon>Actinomycetota</taxon>
        <taxon>Actinomycetes</taxon>
        <taxon>Actinomycetales</taxon>
        <taxon>Actinomycetaceae</taxon>
        <taxon>Boudabousia</taxon>
    </lineage>
</organism>
<keyword evidence="1" id="KW-0472">Membrane</keyword>
<accession>A0A1Q5PSI2</accession>
<feature type="transmembrane region" description="Helical" evidence="1">
    <location>
        <begin position="718"/>
        <end position="741"/>
    </location>
</feature>
<feature type="transmembrane region" description="Helical" evidence="1">
    <location>
        <begin position="323"/>
        <end position="345"/>
    </location>
</feature>